<dbReference type="Gene3D" id="1.25.60.10">
    <property type="entry name" value="MgtE N-terminal domain-like"/>
    <property type="match status" value="1"/>
</dbReference>
<protein>
    <submittedName>
        <fullName evidence="3">Uncharacterized protein</fullName>
    </submittedName>
</protein>
<feature type="coiled-coil region" evidence="1">
    <location>
        <begin position="101"/>
        <end position="163"/>
    </location>
</feature>
<dbReference type="InterPro" id="IPR038076">
    <property type="entry name" value="MgtE_N_sf"/>
</dbReference>
<sequence>MREFRLIPIVLVAAGSLLVLKTLWLVTGGGSDHGPQTVAAAPAPAAVQQMEPDVTVTGSAAKSEKPKEPPKPEPKEPPGPLPGPVTQVPTEPDQSTLPAGEKALLQRLQERRQELEARERELDMREGMLKAAETRMEARLQELKATEARITAATAEKDEAEKERFKGLVVMYEAMRAKDAARIFDRLDVKLAVDVVNLMNPRKFSEVLAQMSPEAAERLTVELANRKTVTPTSDLPKIEGRKL</sequence>
<keyword evidence="4" id="KW-1185">Reference proteome</keyword>
<feature type="region of interest" description="Disordered" evidence="2">
    <location>
        <begin position="36"/>
        <end position="97"/>
    </location>
</feature>
<proteinExistence type="predicted"/>
<feature type="compositionally biased region" description="Polar residues" evidence="2">
    <location>
        <begin position="87"/>
        <end position="97"/>
    </location>
</feature>
<feature type="compositionally biased region" description="Basic and acidic residues" evidence="2">
    <location>
        <begin position="62"/>
        <end position="76"/>
    </location>
</feature>
<accession>A0A348FX19</accession>
<gene>
    <name evidence="3" type="ORF">BLTE_05370</name>
</gene>
<evidence type="ECO:0000256" key="2">
    <source>
        <dbReference type="SAM" id="MobiDB-lite"/>
    </source>
</evidence>
<dbReference type="EMBL" id="AP018907">
    <property type="protein sequence ID" value="BBF91852.1"/>
    <property type="molecule type" value="Genomic_DNA"/>
</dbReference>
<dbReference type="OrthoDB" id="9791432at2"/>
<keyword evidence="1" id="KW-0175">Coiled coil</keyword>
<dbReference type="AlphaFoldDB" id="A0A348FX19"/>
<organism evidence="3 4">
    <name type="scientific">Blastochloris tepida</name>
    <dbReference type="NCBI Taxonomy" id="2233851"/>
    <lineage>
        <taxon>Bacteria</taxon>
        <taxon>Pseudomonadati</taxon>
        <taxon>Pseudomonadota</taxon>
        <taxon>Alphaproteobacteria</taxon>
        <taxon>Hyphomicrobiales</taxon>
        <taxon>Blastochloridaceae</taxon>
        <taxon>Blastochloris</taxon>
    </lineage>
</organism>
<evidence type="ECO:0000313" key="3">
    <source>
        <dbReference type="EMBL" id="BBF91852.1"/>
    </source>
</evidence>
<dbReference type="RefSeq" id="WP_126397391.1">
    <property type="nucleotide sequence ID" value="NZ_AP018907.1"/>
</dbReference>
<feature type="compositionally biased region" description="Low complexity" evidence="2">
    <location>
        <begin position="38"/>
        <end position="49"/>
    </location>
</feature>
<name>A0A348FX19_9HYPH</name>
<dbReference type="Proteomes" id="UP000266934">
    <property type="component" value="Chromosome"/>
</dbReference>
<dbReference type="KEGG" id="blag:BLTE_05370"/>
<evidence type="ECO:0000313" key="4">
    <source>
        <dbReference type="Proteomes" id="UP000266934"/>
    </source>
</evidence>
<evidence type="ECO:0000256" key="1">
    <source>
        <dbReference type="SAM" id="Coils"/>
    </source>
</evidence>
<reference evidence="3 4" key="1">
    <citation type="submission" date="2018-08" db="EMBL/GenBank/DDBJ databases">
        <title>Complete genome sequencing of Blastochloris tepida GI.</title>
        <authorList>
            <person name="Tsukatani Y."/>
            <person name="Mori H."/>
        </authorList>
    </citation>
    <scope>NUCLEOTIDE SEQUENCE [LARGE SCALE GENOMIC DNA]</scope>
    <source>
        <strain evidence="3 4">GI</strain>
    </source>
</reference>
<dbReference type="SUPFAM" id="SSF158791">
    <property type="entry name" value="MgtE N-terminal domain-like"/>
    <property type="match status" value="1"/>
</dbReference>